<feature type="compositionally biased region" description="Basic and acidic residues" evidence="1">
    <location>
        <begin position="514"/>
        <end position="555"/>
    </location>
</feature>
<dbReference type="Proteomes" id="UP000308671">
    <property type="component" value="Unassembled WGS sequence"/>
</dbReference>
<evidence type="ECO:0000256" key="1">
    <source>
        <dbReference type="SAM" id="MobiDB-lite"/>
    </source>
</evidence>
<feature type="region of interest" description="Disordered" evidence="1">
    <location>
        <begin position="346"/>
        <end position="485"/>
    </location>
</feature>
<feature type="region of interest" description="Disordered" evidence="1">
    <location>
        <begin position="1"/>
        <end position="24"/>
    </location>
</feature>
<gene>
    <name evidence="2" type="ORF">BGAL_0103g00230</name>
</gene>
<accession>A0A4S8RDX5</accession>
<feature type="region of interest" description="Disordered" evidence="1">
    <location>
        <begin position="77"/>
        <end position="116"/>
    </location>
</feature>
<name>A0A4S8RDX5_9HELO</name>
<reference evidence="2 3" key="1">
    <citation type="submission" date="2017-12" db="EMBL/GenBank/DDBJ databases">
        <title>Comparative genomics of Botrytis spp.</title>
        <authorList>
            <person name="Valero-Jimenez C.A."/>
            <person name="Tapia P."/>
            <person name="Veloso J."/>
            <person name="Silva-Moreno E."/>
            <person name="Staats M."/>
            <person name="Valdes J.H."/>
            <person name="Van Kan J.A.L."/>
        </authorList>
    </citation>
    <scope>NUCLEOTIDE SEQUENCE [LARGE SCALE GENOMIC DNA]</scope>
    <source>
        <strain evidence="2 3">MUCL435</strain>
    </source>
</reference>
<comment type="caution">
    <text evidence="2">The sequence shown here is derived from an EMBL/GenBank/DDBJ whole genome shotgun (WGS) entry which is preliminary data.</text>
</comment>
<feature type="compositionally biased region" description="Basic and acidic residues" evidence="1">
    <location>
        <begin position="377"/>
        <end position="386"/>
    </location>
</feature>
<feature type="compositionally biased region" description="Basic and acidic residues" evidence="1">
    <location>
        <begin position="99"/>
        <end position="116"/>
    </location>
</feature>
<proteinExistence type="predicted"/>
<dbReference type="OrthoDB" id="3528614at2759"/>
<feature type="region of interest" description="Disordered" evidence="1">
    <location>
        <begin position="230"/>
        <end position="261"/>
    </location>
</feature>
<feature type="compositionally biased region" description="Low complexity" evidence="1">
    <location>
        <begin position="11"/>
        <end position="21"/>
    </location>
</feature>
<sequence length="650" mass="73614">MMNGTSIPKASTGTPSSTTPSAQELRQKLLAQIFEYNTDANTPSELRIHVTGLTLEEGAIFERDPSPVIKDAVFQTSVNAPRGGPSSLRNATIDIKSSPPKDSKTSLKREEPKSKELTHWRDTKIKLRDLQREKETLEMEGRRRAAKEQIDARWQDRALKDFRENKAAIKYDIVPGPDGRDKVVITDVEQPKNVSGTGGVLSGNAIDERIEYNIQQDEDSLRQSLIDIINGESGRQNRQTTSNRRTRSPKIPTGTRQLAESRRKLNKEWVASEAHRRAIRQDDESTRKNLLKGVNRAIATAEEMVLKGAEQFRDFVNGDRAWENTTEVVYNSKDKDPRLRDERLLTYARPEYASPHPARNGPESRSRGENGYTHELLVSEERERTAYTEGTSPPVQAHMKQGLPRARANPQAHSGGLPEPPRREKLYGDNHIPEKNGPPQAFRSTQEEKERPFVYRPRENIQIPPMSPLVPKVTQPQRRPNPKLEHLPVIFPVPAIRDSRLLPSESPAQWKIRTQREAAHAKFEREKSKYQGEVETAKKDEQASPKGILRRDGKGKGKGIAWADKPTDSREDDMSSMGKTLSFNQRADQEEFRKLQEKRAIREGNYKCHATESTIERENLAAREKAKALAEKLMRGGGGSEDQRDLWAGK</sequence>
<feature type="compositionally biased region" description="Basic and acidic residues" evidence="1">
    <location>
        <begin position="445"/>
        <end position="459"/>
    </location>
</feature>
<dbReference type="EMBL" id="PQXL01000103">
    <property type="protein sequence ID" value="THV51664.1"/>
    <property type="molecule type" value="Genomic_DNA"/>
</dbReference>
<dbReference type="AlphaFoldDB" id="A0A4S8RDX5"/>
<feature type="region of interest" description="Disordered" evidence="1">
    <location>
        <begin position="514"/>
        <end position="590"/>
    </location>
</feature>
<evidence type="ECO:0000313" key="3">
    <source>
        <dbReference type="Proteomes" id="UP000308671"/>
    </source>
</evidence>
<organism evidence="2 3">
    <name type="scientific">Botrytis galanthina</name>
    <dbReference type="NCBI Taxonomy" id="278940"/>
    <lineage>
        <taxon>Eukaryota</taxon>
        <taxon>Fungi</taxon>
        <taxon>Dikarya</taxon>
        <taxon>Ascomycota</taxon>
        <taxon>Pezizomycotina</taxon>
        <taxon>Leotiomycetes</taxon>
        <taxon>Helotiales</taxon>
        <taxon>Sclerotiniaceae</taxon>
        <taxon>Botrytis</taxon>
    </lineage>
</organism>
<feature type="compositionally biased region" description="Basic and acidic residues" evidence="1">
    <location>
        <begin position="420"/>
        <end position="434"/>
    </location>
</feature>
<protein>
    <submittedName>
        <fullName evidence="2">Uncharacterized protein</fullName>
    </submittedName>
</protein>
<evidence type="ECO:0000313" key="2">
    <source>
        <dbReference type="EMBL" id="THV51664.1"/>
    </source>
</evidence>
<feature type="compositionally biased region" description="Polar residues" evidence="1">
    <location>
        <begin position="577"/>
        <end position="586"/>
    </location>
</feature>
<keyword evidence="3" id="KW-1185">Reference proteome</keyword>